<evidence type="ECO:0000313" key="3">
    <source>
        <dbReference type="EMBL" id="GFS22917.1"/>
    </source>
</evidence>
<proteinExistence type="predicted"/>
<keyword evidence="4" id="KW-1185">Reference proteome</keyword>
<keyword evidence="2" id="KW-0812">Transmembrane</keyword>
<name>A0AAV4JPN2_9GAST</name>
<dbReference type="AlphaFoldDB" id="A0AAV4JPN2"/>
<feature type="transmembrane region" description="Helical" evidence="2">
    <location>
        <begin position="12"/>
        <end position="28"/>
    </location>
</feature>
<reference evidence="3 4" key="1">
    <citation type="journal article" date="2021" name="Elife">
        <title>Chloroplast acquisition without the gene transfer in kleptoplastic sea slugs, Plakobranchus ocellatus.</title>
        <authorList>
            <person name="Maeda T."/>
            <person name="Takahashi S."/>
            <person name="Yoshida T."/>
            <person name="Shimamura S."/>
            <person name="Takaki Y."/>
            <person name="Nagai Y."/>
            <person name="Toyoda A."/>
            <person name="Suzuki Y."/>
            <person name="Arimoto A."/>
            <person name="Ishii H."/>
            <person name="Satoh N."/>
            <person name="Nishiyama T."/>
            <person name="Hasebe M."/>
            <person name="Maruyama T."/>
            <person name="Minagawa J."/>
            <person name="Obokata J."/>
            <person name="Shigenobu S."/>
        </authorList>
    </citation>
    <scope>NUCLEOTIDE SEQUENCE [LARGE SCALE GENOMIC DNA]</scope>
</reference>
<feature type="region of interest" description="Disordered" evidence="1">
    <location>
        <begin position="63"/>
        <end position="156"/>
    </location>
</feature>
<accession>A0AAV4JPN2</accession>
<keyword evidence="2" id="KW-0472">Membrane</keyword>
<protein>
    <recommendedName>
        <fullName evidence="5">Resistance to inhibitors of cholinesterase protein 3 N-terminal domain-containing protein</fullName>
    </recommendedName>
</protein>
<gene>
    <name evidence="3" type="ORF">ElyMa_001627200</name>
</gene>
<sequence length="156" mass="16892">MATYLKTIVPHLYFPGLILIILGALYLIKTFRGVKTVIVHKTVTHHRRNSSLVFHEMSTQTEEDLLQMVNEAIPKTSGSANEKGEGADDDSAPSTSGANGNAEESEDGGASIKPAPKQQTSNEEEAPTSPVSKKQMDKAVDTSSTKPKKKQTVKKK</sequence>
<evidence type="ECO:0000256" key="2">
    <source>
        <dbReference type="SAM" id="Phobius"/>
    </source>
</evidence>
<dbReference type="Proteomes" id="UP000762676">
    <property type="component" value="Unassembled WGS sequence"/>
</dbReference>
<organism evidence="3 4">
    <name type="scientific">Elysia marginata</name>
    <dbReference type="NCBI Taxonomy" id="1093978"/>
    <lineage>
        <taxon>Eukaryota</taxon>
        <taxon>Metazoa</taxon>
        <taxon>Spiralia</taxon>
        <taxon>Lophotrochozoa</taxon>
        <taxon>Mollusca</taxon>
        <taxon>Gastropoda</taxon>
        <taxon>Heterobranchia</taxon>
        <taxon>Euthyneura</taxon>
        <taxon>Panpulmonata</taxon>
        <taxon>Sacoglossa</taxon>
        <taxon>Placobranchoidea</taxon>
        <taxon>Plakobranchidae</taxon>
        <taxon>Elysia</taxon>
    </lineage>
</organism>
<comment type="caution">
    <text evidence="3">The sequence shown here is derived from an EMBL/GenBank/DDBJ whole genome shotgun (WGS) entry which is preliminary data.</text>
</comment>
<evidence type="ECO:0000256" key="1">
    <source>
        <dbReference type="SAM" id="MobiDB-lite"/>
    </source>
</evidence>
<keyword evidence="2" id="KW-1133">Transmembrane helix</keyword>
<dbReference type="EMBL" id="BMAT01003285">
    <property type="protein sequence ID" value="GFS22917.1"/>
    <property type="molecule type" value="Genomic_DNA"/>
</dbReference>
<evidence type="ECO:0000313" key="4">
    <source>
        <dbReference type="Proteomes" id="UP000762676"/>
    </source>
</evidence>
<feature type="compositionally biased region" description="Basic residues" evidence="1">
    <location>
        <begin position="146"/>
        <end position="156"/>
    </location>
</feature>
<evidence type="ECO:0008006" key="5">
    <source>
        <dbReference type="Google" id="ProtNLM"/>
    </source>
</evidence>